<keyword evidence="9" id="KW-1185">Reference proteome</keyword>
<dbReference type="PANTHER" id="PTHR12618:SF20">
    <property type="entry name" value="PHD AND RING FINGER DOMAIN-CONTAINING PROTEIN 1"/>
    <property type="match status" value="1"/>
</dbReference>
<dbReference type="Proteomes" id="UP000053259">
    <property type="component" value="Unassembled WGS sequence"/>
</dbReference>
<feature type="domain" description="PHD-type" evidence="6">
    <location>
        <begin position="128"/>
        <end position="176"/>
    </location>
</feature>
<dbReference type="RefSeq" id="XP_016212289.1">
    <property type="nucleotide sequence ID" value="XM_016359841.1"/>
</dbReference>
<dbReference type="SUPFAM" id="SSF57903">
    <property type="entry name" value="FYVE/PHD zinc finger"/>
    <property type="match status" value="1"/>
</dbReference>
<dbReference type="SMART" id="SM00249">
    <property type="entry name" value="PHD"/>
    <property type="match status" value="1"/>
</dbReference>
<dbReference type="GO" id="GO:0008270">
    <property type="term" value="F:zinc ion binding"/>
    <property type="evidence" value="ECO:0007669"/>
    <property type="project" value="UniProtKB-KW"/>
</dbReference>
<accession>A0A0D2A790</accession>
<proteinExistence type="predicted"/>
<evidence type="ECO:0000256" key="1">
    <source>
        <dbReference type="ARBA" id="ARBA00022723"/>
    </source>
</evidence>
<feature type="region of interest" description="Disordered" evidence="5">
    <location>
        <begin position="262"/>
        <end position="529"/>
    </location>
</feature>
<evidence type="ECO:0000259" key="7">
    <source>
        <dbReference type="PROSITE" id="PS50089"/>
    </source>
</evidence>
<feature type="region of interest" description="Disordered" evidence="5">
    <location>
        <begin position="17"/>
        <end position="43"/>
    </location>
</feature>
<protein>
    <recommendedName>
        <fullName evidence="10">PHD-type domain-containing protein</fullName>
    </recommendedName>
</protein>
<evidence type="ECO:0000256" key="2">
    <source>
        <dbReference type="ARBA" id="ARBA00022771"/>
    </source>
</evidence>
<dbReference type="InterPro" id="IPR001841">
    <property type="entry name" value="Znf_RING"/>
</dbReference>
<evidence type="ECO:0000256" key="4">
    <source>
        <dbReference type="PROSITE-ProRule" id="PRU00175"/>
    </source>
</evidence>
<dbReference type="InParanoid" id="A0A0D2A790"/>
<dbReference type="PROSITE" id="PS01359">
    <property type="entry name" value="ZF_PHD_1"/>
    <property type="match status" value="1"/>
</dbReference>
<dbReference type="EMBL" id="KN847549">
    <property type="protein sequence ID" value="KIW02420.1"/>
    <property type="molecule type" value="Genomic_DNA"/>
</dbReference>
<dbReference type="Pfam" id="PF00628">
    <property type="entry name" value="PHD"/>
    <property type="match status" value="1"/>
</dbReference>
<dbReference type="SUPFAM" id="SSF57850">
    <property type="entry name" value="RING/U-box"/>
    <property type="match status" value="1"/>
</dbReference>
<evidence type="ECO:0000259" key="6">
    <source>
        <dbReference type="PROSITE" id="PS50016"/>
    </source>
</evidence>
<feature type="compositionally biased region" description="Low complexity" evidence="5">
    <location>
        <begin position="508"/>
        <end position="523"/>
    </location>
</feature>
<dbReference type="HOGENOM" id="CLU_026721_0_0_1"/>
<sequence length="637" mass="70693">MAETCIVCLGELHHVGGASSSDSKSPALEADDTPANTTDGGGDGASELIATLLPCGHFLHDDCLKPWVERANSCPICRTAFNMVELRLALGGPVESSYAVQDKRQVADIDPTLVVEEDVLEEIDADHEDPCMVCETYGDESELLLCDGCNNTTHVFCAGLDSVPAGTWFCYTCQQDPQVLAQNYRTSSSRRRRIRRPIREVGWERAWRSIFDRIHFDIDFPFDEEEDDGAAERAAAAERREIREWRRRFDVAARQGAATRFRNTANILRHPEPPRQPKAESAEDIRAWNAFERARRREEEARAEDDDQSRGRGRKRKSRSNSPREETPPPTERKLKRPRISNRRPHATAEASGSNTGSSSSASVRMSAPAPQRPRPNLPLTDGSAEDSARNNRTTFLQSLLDEVESHPGRPASEFDAFNDYEDAGSGPERSPSPQLSPATSPVTSNYPTPHTMTPLPHSPITRPVSPPPLASTITPIFPPAPDFSPFSPVVDDSVDRSRGRQRKQASRHASSSPDQSPSHSPARAPMSYEMKDQIAKMVSSALRPYYNRKEVDKFQFTEINKETSRMLYDKIWDAGGLIDQAAQERWQKVATEEVAQAVKQLTKSRTNTPPVVAEKATTSSQQATSEVSLRPAAVKV</sequence>
<feature type="compositionally biased region" description="Polar residues" evidence="5">
    <location>
        <begin position="617"/>
        <end position="628"/>
    </location>
</feature>
<dbReference type="InterPro" id="IPR047157">
    <property type="entry name" value="PHRF1/Atg35"/>
</dbReference>
<gene>
    <name evidence="8" type="ORF">PV09_06238</name>
</gene>
<feature type="compositionally biased region" description="Low complexity" evidence="5">
    <location>
        <begin position="348"/>
        <end position="370"/>
    </location>
</feature>
<evidence type="ECO:0000313" key="9">
    <source>
        <dbReference type="Proteomes" id="UP000053259"/>
    </source>
</evidence>
<feature type="compositionally biased region" description="Basic and acidic residues" evidence="5">
    <location>
        <begin position="269"/>
        <end position="300"/>
    </location>
</feature>
<evidence type="ECO:0000313" key="8">
    <source>
        <dbReference type="EMBL" id="KIW02420.1"/>
    </source>
</evidence>
<dbReference type="AlphaFoldDB" id="A0A0D2A790"/>
<dbReference type="InterPro" id="IPR019787">
    <property type="entry name" value="Znf_PHD-finger"/>
</dbReference>
<evidence type="ECO:0000256" key="5">
    <source>
        <dbReference type="SAM" id="MobiDB-lite"/>
    </source>
</evidence>
<keyword evidence="3" id="KW-0862">Zinc</keyword>
<dbReference type="PANTHER" id="PTHR12618">
    <property type="entry name" value="PHD AND RING FINGER DOMAIN-CONTAINING PROTEIN 1"/>
    <property type="match status" value="1"/>
</dbReference>
<dbReference type="InterPro" id="IPR013083">
    <property type="entry name" value="Znf_RING/FYVE/PHD"/>
</dbReference>
<feature type="compositionally biased region" description="Polar residues" evidence="5">
    <location>
        <begin position="432"/>
        <end position="452"/>
    </location>
</feature>
<feature type="compositionally biased region" description="Basic and acidic residues" evidence="5">
    <location>
        <begin position="322"/>
        <end position="333"/>
    </location>
</feature>
<dbReference type="InterPro" id="IPR019786">
    <property type="entry name" value="Zinc_finger_PHD-type_CS"/>
</dbReference>
<feature type="compositionally biased region" description="Basic residues" evidence="5">
    <location>
        <begin position="334"/>
        <end position="346"/>
    </location>
</feature>
<dbReference type="PROSITE" id="PS50016">
    <property type="entry name" value="ZF_PHD_2"/>
    <property type="match status" value="1"/>
</dbReference>
<organism evidence="8 9">
    <name type="scientific">Verruconis gallopava</name>
    <dbReference type="NCBI Taxonomy" id="253628"/>
    <lineage>
        <taxon>Eukaryota</taxon>
        <taxon>Fungi</taxon>
        <taxon>Dikarya</taxon>
        <taxon>Ascomycota</taxon>
        <taxon>Pezizomycotina</taxon>
        <taxon>Dothideomycetes</taxon>
        <taxon>Pleosporomycetidae</taxon>
        <taxon>Venturiales</taxon>
        <taxon>Sympoventuriaceae</taxon>
        <taxon>Verruconis</taxon>
    </lineage>
</organism>
<name>A0A0D2A790_9PEZI</name>
<dbReference type="Pfam" id="PF13639">
    <property type="entry name" value="zf-RING_2"/>
    <property type="match status" value="1"/>
</dbReference>
<keyword evidence="2 4" id="KW-0863">Zinc-finger</keyword>
<evidence type="ECO:0000256" key="3">
    <source>
        <dbReference type="ARBA" id="ARBA00022833"/>
    </source>
</evidence>
<feature type="domain" description="RING-type" evidence="7">
    <location>
        <begin position="5"/>
        <end position="78"/>
    </location>
</feature>
<dbReference type="GeneID" id="27314211"/>
<dbReference type="InterPro" id="IPR001965">
    <property type="entry name" value="Znf_PHD"/>
</dbReference>
<reference evidence="8 9" key="1">
    <citation type="submission" date="2015-01" db="EMBL/GenBank/DDBJ databases">
        <title>The Genome Sequence of Ochroconis gallopava CBS43764.</title>
        <authorList>
            <consortium name="The Broad Institute Genomics Platform"/>
            <person name="Cuomo C."/>
            <person name="de Hoog S."/>
            <person name="Gorbushina A."/>
            <person name="Stielow B."/>
            <person name="Teixiera M."/>
            <person name="Abouelleil A."/>
            <person name="Chapman S.B."/>
            <person name="Priest M."/>
            <person name="Young S.K."/>
            <person name="Wortman J."/>
            <person name="Nusbaum C."/>
            <person name="Birren B."/>
        </authorList>
    </citation>
    <scope>NUCLEOTIDE SEQUENCE [LARGE SCALE GENOMIC DNA]</scope>
    <source>
        <strain evidence="8 9">CBS 43764</strain>
    </source>
</reference>
<dbReference type="STRING" id="253628.A0A0D2A790"/>
<dbReference type="OrthoDB" id="8062037at2759"/>
<dbReference type="PROSITE" id="PS50089">
    <property type="entry name" value="ZF_RING_2"/>
    <property type="match status" value="1"/>
</dbReference>
<feature type="region of interest" description="Disordered" evidence="5">
    <location>
        <begin position="606"/>
        <end position="637"/>
    </location>
</feature>
<evidence type="ECO:0008006" key="10">
    <source>
        <dbReference type="Google" id="ProtNLM"/>
    </source>
</evidence>
<dbReference type="SMART" id="SM00184">
    <property type="entry name" value="RING"/>
    <property type="match status" value="2"/>
</dbReference>
<keyword evidence="1" id="KW-0479">Metal-binding</keyword>
<dbReference type="VEuPathDB" id="FungiDB:PV09_06238"/>
<dbReference type="InterPro" id="IPR011011">
    <property type="entry name" value="Znf_FYVE_PHD"/>
</dbReference>
<dbReference type="Gene3D" id="3.30.40.10">
    <property type="entry name" value="Zinc/RING finger domain, C3HC4 (zinc finger)"/>
    <property type="match status" value="2"/>
</dbReference>